<keyword evidence="4" id="KW-1185">Reference proteome</keyword>
<feature type="region of interest" description="Disordered" evidence="1">
    <location>
        <begin position="62"/>
        <end position="81"/>
    </location>
</feature>
<evidence type="ECO:0000256" key="1">
    <source>
        <dbReference type="SAM" id="MobiDB-lite"/>
    </source>
</evidence>
<organism evidence="3 4">
    <name type="scientific">Diversispora epigaea</name>
    <dbReference type="NCBI Taxonomy" id="1348612"/>
    <lineage>
        <taxon>Eukaryota</taxon>
        <taxon>Fungi</taxon>
        <taxon>Fungi incertae sedis</taxon>
        <taxon>Mucoromycota</taxon>
        <taxon>Glomeromycotina</taxon>
        <taxon>Glomeromycetes</taxon>
        <taxon>Diversisporales</taxon>
        <taxon>Diversisporaceae</taxon>
        <taxon>Diversispora</taxon>
    </lineage>
</organism>
<feature type="region of interest" description="Disordered" evidence="1">
    <location>
        <begin position="91"/>
        <end position="120"/>
    </location>
</feature>
<accession>A0A397GIG7</accession>
<sequence length="354" mass="41393">MLFKAVYIYEYICIYIYIYILCLMNVFFLFLDTNKHVPPSNDNKKYNKFGLPPKPSFLNFNHKPESTNNLDNKSSKSSIIDSNKQDLSPKLKLDDIKKSDSKSNSQSRPPPKLLLDNTKKGDLKSIPQYSTAKSFDNTKYNNFDKRNEAYKKYCKKTEEALDLAIDSIFGDNKKSGSKQNLQSRPSDDFKKKDSLLRPSPKLLIEENKKNCNSKKDSRLLSFHDFMKNANSECADSKRLEQDKQERLRLHKEERSYRFNPYPMEMPMTMRRHNNPCEIPGAGMMRQYNNPCEIPGVGMMRQYNNPCEIPGVGMMRQYNNPCEIPGAGMMYQYNNPYYGDPHASINEYYKRFFRD</sequence>
<keyword evidence="2" id="KW-1133">Transmembrane helix</keyword>
<feature type="transmembrane region" description="Helical" evidence="2">
    <location>
        <begin position="12"/>
        <end position="31"/>
    </location>
</feature>
<keyword evidence="2" id="KW-0812">Transmembrane</keyword>
<proteinExistence type="predicted"/>
<protein>
    <submittedName>
        <fullName evidence="3">Uncharacterized protein</fullName>
    </submittedName>
</protein>
<feature type="compositionally biased region" description="Basic and acidic residues" evidence="1">
    <location>
        <begin position="91"/>
        <end position="101"/>
    </location>
</feature>
<feature type="compositionally biased region" description="Basic and acidic residues" evidence="1">
    <location>
        <begin position="185"/>
        <end position="195"/>
    </location>
</feature>
<feature type="compositionally biased region" description="Low complexity" evidence="1">
    <location>
        <begin position="71"/>
        <end position="81"/>
    </location>
</feature>
<feature type="region of interest" description="Disordered" evidence="1">
    <location>
        <begin position="171"/>
        <end position="198"/>
    </location>
</feature>
<dbReference type="AlphaFoldDB" id="A0A397GIG7"/>
<name>A0A397GIG7_9GLOM</name>
<dbReference type="EMBL" id="PQFF01000440">
    <property type="protein sequence ID" value="RHZ49959.1"/>
    <property type="molecule type" value="Genomic_DNA"/>
</dbReference>
<dbReference type="Proteomes" id="UP000266861">
    <property type="component" value="Unassembled WGS sequence"/>
</dbReference>
<reference evidence="3 4" key="1">
    <citation type="submission" date="2018-08" db="EMBL/GenBank/DDBJ databases">
        <title>Genome and evolution of the arbuscular mycorrhizal fungus Diversispora epigaea (formerly Glomus versiforme) and its bacterial endosymbionts.</title>
        <authorList>
            <person name="Sun X."/>
            <person name="Fei Z."/>
            <person name="Harrison M."/>
        </authorList>
    </citation>
    <scope>NUCLEOTIDE SEQUENCE [LARGE SCALE GENOMIC DNA]</scope>
    <source>
        <strain evidence="3 4">IT104</strain>
    </source>
</reference>
<comment type="caution">
    <text evidence="3">The sequence shown here is derived from an EMBL/GenBank/DDBJ whole genome shotgun (WGS) entry which is preliminary data.</text>
</comment>
<evidence type="ECO:0000313" key="4">
    <source>
        <dbReference type="Proteomes" id="UP000266861"/>
    </source>
</evidence>
<keyword evidence="2" id="KW-0472">Membrane</keyword>
<dbReference type="OrthoDB" id="10498790at2759"/>
<evidence type="ECO:0000256" key="2">
    <source>
        <dbReference type="SAM" id="Phobius"/>
    </source>
</evidence>
<gene>
    <name evidence="3" type="ORF">Glove_508g59</name>
</gene>
<evidence type="ECO:0000313" key="3">
    <source>
        <dbReference type="EMBL" id="RHZ49959.1"/>
    </source>
</evidence>